<evidence type="ECO:0000256" key="1">
    <source>
        <dbReference type="ARBA" id="ARBA00004651"/>
    </source>
</evidence>
<feature type="transmembrane region" description="Helical" evidence="7">
    <location>
        <begin position="83"/>
        <end position="102"/>
    </location>
</feature>
<proteinExistence type="predicted"/>
<evidence type="ECO:0000259" key="8">
    <source>
        <dbReference type="PROSITE" id="PS50850"/>
    </source>
</evidence>
<evidence type="ECO:0000256" key="3">
    <source>
        <dbReference type="ARBA" id="ARBA00022475"/>
    </source>
</evidence>
<keyword evidence="5 7" id="KW-1133">Transmembrane helix</keyword>
<evidence type="ECO:0000256" key="7">
    <source>
        <dbReference type="SAM" id="Phobius"/>
    </source>
</evidence>
<feature type="transmembrane region" description="Helical" evidence="7">
    <location>
        <begin position="20"/>
        <end position="44"/>
    </location>
</feature>
<dbReference type="GO" id="GO:0022857">
    <property type="term" value="F:transmembrane transporter activity"/>
    <property type="evidence" value="ECO:0007669"/>
    <property type="project" value="InterPro"/>
</dbReference>
<sequence length="358" mass="37906">MLLPIGRLAVIRSFPPERYLPALTFVAIPGLVGPLIGPMLGGWLTESASWHWVFLINVPIGALGCAATAIYMPGEPLPGSARFDFLGYLMLAIPMLSITLALDGIAEFGLTRRAVIGLVALTFAGIVMYCVHATRVPDPLFSLKLFDIRTFRIGLLGNLLTRLGGGAMPYLLPLLLQVSLGYSPFHAGMMMLPVAAAGMAVRPLAVRLITACGYRTVLLVNTLAIGLTISSFALISPPQPPWLQVTQFALFGAVNALQFTAMNAITLRDLGTAGASSGNSLFSLAQMLSMSLGVTIAGTLLDQFMETFGRHTHSQTLTAFHATFACIGIITASSALVFARLTPEAGVMTVRSSPAKEG</sequence>
<dbReference type="InterPro" id="IPR011701">
    <property type="entry name" value="MFS"/>
</dbReference>
<keyword evidence="2" id="KW-0813">Transport</keyword>
<evidence type="ECO:0000313" key="9">
    <source>
        <dbReference type="EMBL" id="SQA51892.1"/>
    </source>
</evidence>
<keyword evidence="6 7" id="KW-0472">Membrane</keyword>
<protein>
    <submittedName>
        <fullName evidence="9">Drug resistance transporter EmrB/QacA subfamily</fullName>
    </submittedName>
</protein>
<dbReference type="AlphaFoldDB" id="A0AAE8NIF8"/>
<dbReference type="InterPro" id="IPR036259">
    <property type="entry name" value="MFS_trans_sf"/>
</dbReference>
<accession>A0AAE8NIF8</accession>
<dbReference type="PANTHER" id="PTHR42718:SF46">
    <property type="entry name" value="BLR6921 PROTEIN"/>
    <property type="match status" value="1"/>
</dbReference>
<feature type="transmembrane region" description="Helical" evidence="7">
    <location>
        <begin position="114"/>
        <end position="132"/>
    </location>
</feature>
<feature type="transmembrane region" description="Helical" evidence="7">
    <location>
        <begin position="279"/>
        <end position="300"/>
    </location>
</feature>
<dbReference type="SUPFAM" id="SSF103473">
    <property type="entry name" value="MFS general substrate transporter"/>
    <property type="match status" value="1"/>
</dbReference>
<dbReference type="PANTHER" id="PTHR42718">
    <property type="entry name" value="MAJOR FACILITATOR SUPERFAMILY MULTIDRUG TRANSPORTER MFSC"/>
    <property type="match status" value="1"/>
</dbReference>
<comment type="subcellular location">
    <subcellularLocation>
        <location evidence="1">Cell membrane</location>
        <topology evidence="1">Multi-pass membrane protein</topology>
    </subcellularLocation>
</comment>
<gene>
    <name evidence="9" type="primary">hsrA_6</name>
    <name evidence="9" type="ORF">NCTC10661_05015</name>
</gene>
<evidence type="ECO:0000313" key="10">
    <source>
        <dbReference type="Proteomes" id="UP000250416"/>
    </source>
</evidence>
<evidence type="ECO:0000256" key="4">
    <source>
        <dbReference type="ARBA" id="ARBA00022692"/>
    </source>
</evidence>
<reference evidence="9 10" key="1">
    <citation type="submission" date="2018-06" db="EMBL/GenBank/DDBJ databases">
        <authorList>
            <consortium name="Pathogen Informatics"/>
            <person name="Doyle S."/>
        </authorList>
    </citation>
    <scope>NUCLEOTIDE SEQUENCE [LARGE SCALE GENOMIC DNA]</scope>
    <source>
        <strain evidence="9 10">NCTC10661</strain>
    </source>
</reference>
<dbReference type="InterPro" id="IPR020846">
    <property type="entry name" value="MFS_dom"/>
</dbReference>
<feature type="transmembrane region" description="Helical" evidence="7">
    <location>
        <begin position="50"/>
        <end position="71"/>
    </location>
</feature>
<keyword evidence="4 7" id="KW-0812">Transmembrane</keyword>
<feature type="transmembrane region" description="Helical" evidence="7">
    <location>
        <begin position="217"/>
        <end position="236"/>
    </location>
</feature>
<dbReference type="Gene3D" id="1.20.1250.20">
    <property type="entry name" value="MFS general substrate transporter like domains"/>
    <property type="match status" value="1"/>
</dbReference>
<name>A0AAE8NIF8_BURCE</name>
<comment type="caution">
    <text evidence="9">The sequence shown here is derived from an EMBL/GenBank/DDBJ whole genome shotgun (WGS) entry which is preliminary data.</text>
</comment>
<dbReference type="GO" id="GO:0005886">
    <property type="term" value="C:plasma membrane"/>
    <property type="evidence" value="ECO:0007669"/>
    <property type="project" value="UniProtKB-SubCell"/>
</dbReference>
<feature type="transmembrane region" description="Helical" evidence="7">
    <location>
        <begin position="320"/>
        <end position="341"/>
    </location>
</feature>
<evidence type="ECO:0000256" key="5">
    <source>
        <dbReference type="ARBA" id="ARBA00022989"/>
    </source>
</evidence>
<dbReference type="Gene3D" id="1.20.1720.10">
    <property type="entry name" value="Multidrug resistance protein D"/>
    <property type="match status" value="1"/>
</dbReference>
<dbReference type="Proteomes" id="UP000250416">
    <property type="component" value="Unassembled WGS sequence"/>
</dbReference>
<dbReference type="EMBL" id="UARD01000030">
    <property type="protein sequence ID" value="SQA51892.1"/>
    <property type="molecule type" value="Genomic_DNA"/>
</dbReference>
<evidence type="ECO:0000256" key="6">
    <source>
        <dbReference type="ARBA" id="ARBA00023136"/>
    </source>
</evidence>
<keyword evidence="3" id="KW-1003">Cell membrane</keyword>
<organism evidence="9 10">
    <name type="scientific">Burkholderia cepacia</name>
    <name type="common">Pseudomonas cepacia</name>
    <dbReference type="NCBI Taxonomy" id="292"/>
    <lineage>
        <taxon>Bacteria</taxon>
        <taxon>Pseudomonadati</taxon>
        <taxon>Pseudomonadota</taxon>
        <taxon>Betaproteobacteria</taxon>
        <taxon>Burkholderiales</taxon>
        <taxon>Burkholderiaceae</taxon>
        <taxon>Burkholderia</taxon>
        <taxon>Burkholderia cepacia complex</taxon>
    </lineage>
</organism>
<evidence type="ECO:0000256" key="2">
    <source>
        <dbReference type="ARBA" id="ARBA00022448"/>
    </source>
</evidence>
<feature type="domain" description="Major facilitator superfamily (MFS) profile" evidence="8">
    <location>
        <begin position="1"/>
        <end position="346"/>
    </location>
</feature>
<dbReference type="PROSITE" id="PS50850">
    <property type="entry name" value="MFS"/>
    <property type="match status" value="1"/>
</dbReference>
<feature type="transmembrane region" description="Helical" evidence="7">
    <location>
        <begin position="248"/>
        <end position="267"/>
    </location>
</feature>
<dbReference type="Pfam" id="PF07690">
    <property type="entry name" value="MFS_1"/>
    <property type="match status" value="1"/>
</dbReference>
<feature type="transmembrane region" description="Helical" evidence="7">
    <location>
        <begin position="184"/>
        <end position="205"/>
    </location>
</feature>